<keyword evidence="3" id="KW-0963">Cytoplasm</keyword>
<dbReference type="Pfam" id="PF09701">
    <property type="entry name" value="Cas_Cmr5"/>
    <property type="match status" value="1"/>
</dbReference>
<dbReference type="OrthoDB" id="1716617at2"/>
<name>A0A517P6Q0_9PLAN</name>
<evidence type="ECO:0000256" key="2">
    <source>
        <dbReference type="ARBA" id="ARBA00006161"/>
    </source>
</evidence>
<evidence type="ECO:0000256" key="3">
    <source>
        <dbReference type="ARBA" id="ARBA00022490"/>
    </source>
</evidence>
<dbReference type="GO" id="GO:0005737">
    <property type="term" value="C:cytoplasm"/>
    <property type="evidence" value="ECO:0007669"/>
    <property type="project" value="UniProtKB-SubCell"/>
</dbReference>
<accession>A0A517P6Q0</accession>
<feature type="region of interest" description="Disordered" evidence="6">
    <location>
        <begin position="1"/>
        <end position="42"/>
    </location>
</feature>
<reference evidence="7 8" key="1">
    <citation type="submission" date="2019-02" db="EMBL/GenBank/DDBJ databases">
        <title>Deep-cultivation of Planctomycetes and their phenomic and genomic characterization uncovers novel biology.</title>
        <authorList>
            <person name="Wiegand S."/>
            <person name="Jogler M."/>
            <person name="Boedeker C."/>
            <person name="Pinto D."/>
            <person name="Vollmers J."/>
            <person name="Rivas-Marin E."/>
            <person name="Kohn T."/>
            <person name="Peeters S.H."/>
            <person name="Heuer A."/>
            <person name="Rast P."/>
            <person name="Oberbeckmann S."/>
            <person name="Bunk B."/>
            <person name="Jeske O."/>
            <person name="Meyerdierks A."/>
            <person name="Storesund J.E."/>
            <person name="Kallscheuer N."/>
            <person name="Luecker S."/>
            <person name="Lage O.M."/>
            <person name="Pohl T."/>
            <person name="Merkel B.J."/>
            <person name="Hornburger P."/>
            <person name="Mueller R.-W."/>
            <person name="Bruemmer F."/>
            <person name="Labrenz M."/>
            <person name="Spormann A.M."/>
            <person name="Op den Camp H."/>
            <person name="Overmann J."/>
            <person name="Amann R."/>
            <person name="Jetten M.S.M."/>
            <person name="Mascher T."/>
            <person name="Medema M.H."/>
            <person name="Devos D.P."/>
            <person name="Kaster A.-K."/>
            <person name="Ovreas L."/>
            <person name="Rohde M."/>
            <person name="Galperin M.Y."/>
            <person name="Jogler C."/>
        </authorList>
    </citation>
    <scope>NUCLEOTIDE SEQUENCE [LARGE SCALE GENOMIC DNA]</scope>
    <source>
        <strain evidence="7 8">CA12</strain>
    </source>
</reference>
<dbReference type="KEGG" id="acaf:CA12_11290"/>
<dbReference type="Gene3D" id="1.10.520.30">
    <property type="entry name" value="AF1862-like domain"/>
    <property type="match status" value="1"/>
</dbReference>
<dbReference type="EMBL" id="CP036265">
    <property type="protein sequence ID" value="QDT15049.1"/>
    <property type="molecule type" value="Genomic_DNA"/>
</dbReference>
<keyword evidence="8" id="KW-1185">Reference proteome</keyword>
<feature type="compositionally biased region" description="Low complexity" evidence="6">
    <location>
        <begin position="17"/>
        <end position="39"/>
    </location>
</feature>
<sequence>MPIAPLPGSPGRPPRLAPGSKQAAASASGTGASFGSPAPLATGDVDRRRAAFAWERIAEVRDQPDDVKKRYRGQSRSAGALIQRNGLGQAFAFWASKGFSDQKPAEGKKEFADVLLYRHLGGWIVGELTGRGNLLTTAQQLAGVDPDGGPLDPLAWLMAPGRTTPEAVRATGEALALLHWLRRFADSQLPKGDD</sequence>
<evidence type="ECO:0000256" key="4">
    <source>
        <dbReference type="ARBA" id="ARBA00023118"/>
    </source>
</evidence>
<dbReference type="Proteomes" id="UP000318741">
    <property type="component" value="Chromosome"/>
</dbReference>
<proteinExistence type="inferred from homology"/>
<dbReference type="InterPro" id="IPR010160">
    <property type="entry name" value="CRISPR-assoc_prot_Cmr5"/>
</dbReference>
<dbReference type="RefSeq" id="WP_145357887.1">
    <property type="nucleotide sequence ID" value="NZ_CP036265.1"/>
</dbReference>
<dbReference type="GO" id="GO:0051607">
    <property type="term" value="P:defense response to virus"/>
    <property type="evidence" value="ECO:0007669"/>
    <property type="project" value="UniProtKB-KW"/>
</dbReference>
<comment type="similarity">
    <text evidence="2">Belongs to the CRISPR system Cmr5 family.</text>
</comment>
<dbReference type="InterPro" id="IPR023101">
    <property type="entry name" value="AF1862-like_dom_sf"/>
</dbReference>
<evidence type="ECO:0000256" key="5">
    <source>
        <dbReference type="ARBA" id="ARBA00030001"/>
    </source>
</evidence>
<dbReference type="NCBIfam" id="TIGR01881">
    <property type="entry name" value="cas_Cmr5"/>
    <property type="match status" value="1"/>
</dbReference>
<comment type="subcellular location">
    <subcellularLocation>
        <location evidence="1">Cytoplasm</location>
    </subcellularLocation>
</comment>
<keyword evidence="4" id="KW-0051">Antiviral defense</keyword>
<protein>
    <recommendedName>
        <fullName evidence="5">CRISPR type III-B/RAMP module-associated protein Cmr5</fullName>
    </recommendedName>
</protein>
<organism evidence="7 8">
    <name type="scientific">Alienimonas californiensis</name>
    <dbReference type="NCBI Taxonomy" id="2527989"/>
    <lineage>
        <taxon>Bacteria</taxon>
        <taxon>Pseudomonadati</taxon>
        <taxon>Planctomycetota</taxon>
        <taxon>Planctomycetia</taxon>
        <taxon>Planctomycetales</taxon>
        <taxon>Planctomycetaceae</taxon>
        <taxon>Alienimonas</taxon>
    </lineage>
</organism>
<evidence type="ECO:0000313" key="7">
    <source>
        <dbReference type="EMBL" id="QDT15049.1"/>
    </source>
</evidence>
<gene>
    <name evidence="7" type="ORF">CA12_11290</name>
</gene>
<feature type="compositionally biased region" description="Pro residues" evidence="6">
    <location>
        <begin position="1"/>
        <end position="16"/>
    </location>
</feature>
<evidence type="ECO:0000256" key="1">
    <source>
        <dbReference type="ARBA" id="ARBA00004496"/>
    </source>
</evidence>
<evidence type="ECO:0000256" key="6">
    <source>
        <dbReference type="SAM" id="MobiDB-lite"/>
    </source>
</evidence>
<dbReference type="AlphaFoldDB" id="A0A517P6Q0"/>
<dbReference type="SUPFAM" id="SSF158568">
    <property type="entry name" value="AF1862-like"/>
    <property type="match status" value="1"/>
</dbReference>
<evidence type="ECO:0000313" key="8">
    <source>
        <dbReference type="Proteomes" id="UP000318741"/>
    </source>
</evidence>